<evidence type="ECO:0000313" key="5">
    <source>
        <dbReference type="Proteomes" id="UP000198519"/>
    </source>
</evidence>
<dbReference type="Gene3D" id="3.40.50.12780">
    <property type="entry name" value="N-terminal domain of ligase-like"/>
    <property type="match status" value="1"/>
</dbReference>
<protein>
    <submittedName>
        <fullName evidence="4">Long-chain acyl-CoA synthetase (AMP-forming)</fullName>
    </submittedName>
</protein>
<name>A0A1I4M7K7_9GAMM</name>
<evidence type="ECO:0000256" key="2">
    <source>
        <dbReference type="ARBA" id="ARBA00022598"/>
    </source>
</evidence>
<organism evidence="4 5">
    <name type="scientific">Marinobacter zhejiangensis</name>
    <dbReference type="NCBI Taxonomy" id="488535"/>
    <lineage>
        <taxon>Bacteria</taxon>
        <taxon>Pseudomonadati</taxon>
        <taxon>Pseudomonadota</taxon>
        <taxon>Gammaproteobacteria</taxon>
        <taxon>Pseudomonadales</taxon>
        <taxon>Marinobacteraceae</taxon>
        <taxon>Marinobacter</taxon>
    </lineage>
</organism>
<dbReference type="Gene3D" id="3.30.300.30">
    <property type="match status" value="1"/>
</dbReference>
<dbReference type="AlphaFoldDB" id="A0A1I4M7K7"/>
<evidence type="ECO:0000256" key="1">
    <source>
        <dbReference type="ARBA" id="ARBA00006432"/>
    </source>
</evidence>
<dbReference type="SUPFAM" id="SSF48613">
    <property type="entry name" value="Heme oxygenase-like"/>
    <property type="match status" value="1"/>
</dbReference>
<dbReference type="Pfam" id="PF14518">
    <property type="entry name" value="Haem_oxygenas_2"/>
    <property type="match status" value="1"/>
</dbReference>
<dbReference type="OrthoDB" id="9803968at2"/>
<dbReference type="GO" id="GO:0031956">
    <property type="term" value="F:medium-chain fatty acid-CoA ligase activity"/>
    <property type="evidence" value="ECO:0007669"/>
    <property type="project" value="TreeGrafter"/>
</dbReference>
<keyword evidence="5" id="KW-1185">Reference proteome</keyword>
<dbReference type="STRING" id="488535.SAMN04487963_0896"/>
<dbReference type="GO" id="GO:0006631">
    <property type="term" value="P:fatty acid metabolic process"/>
    <property type="evidence" value="ECO:0007669"/>
    <property type="project" value="TreeGrafter"/>
</dbReference>
<keyword evidence="2" id="KW-0436">Ligase</keyword>
<dbReference type="InterPro" id="IPR020845">
    <property type="entry name" value="AMP-binding_CS"/>
</dbReference>
<sequence>MVTLPETLARHADQQPTVVALQSPSQAVTYGELWRTVNVLAQRLRDSGFTRFGLMGDNSIAWVLADLACRLADRVCVPIPGFFSQAQVEHLMARAGLDALLMPVTEADSRYRLDEQVALQPLPATPGALAMPDQTGKITFTSGSTGTPKGVCLAHRHLDATVNALAQRLALVTLQRHLCVLPLATLLENVAGVYLPLTLGATVMLWPLAELGFKGSSELDLGRLLTVLQDTRPDSMILVPELAAALVRAMELGLLATDSFRFVAVGGARVSPALLQRARALGLPLYEGYGLSECGSVVALNVPGAERAGTVGQPLGHVDIVVGADGDIRVSGNTFLGYLGDETVTEPRLDTGDLGAFDDDGFLRVSGRRKNLLITSFGRNISPEWLESELQQRLGVRQALVFGDGEPNPSALVVTDDRSPEQLREAIGKLNETLPDYARLHRIYVRRTPFTRAEGYLTANGRPVRANLMNDLPKLLANAEFASCSQGRHETPAALLEPTNHNDESQRGKRPMAFFDTLQNETAQARRHVTEAPVMSAIPKGRFDLGSYRYFLSQAYHHVKHTSPLMMACGARIPERLEFVRKALVEYIEEEYGHHEWILNDLAACGEDKDTVRYGEPDLPIKLMVSYLYDLINRGNPMGLFGMVQVLEGTSIDLATPMGKDIQQTLGLPNKAFSYLYSHGELDQDHFEFFRELMDQVTDPDDQQAIIDTAKVCYRLYGDMLHAIPLPAASGQQGDGEVSHAAA</sequence>
<dbReference type="RefSeq" id="WP_092020658.1">
    <property type="nucleotide sequence ID" value="NZ_FOUE01000001.1"/>
</dbReference>
<dbReference type="Gene3D" id="1.20.910.10">
    <property type="entry name" value="Heme oxygenase-like"/>
    <property type="match status" value="1"/>
</dbReference>
<proteinExistence type="inferred from homology"/>
<accession>A0A1I4M7K7</accession>
<dbReference type="SUPFAM" id="SSF56801">
    <property type="entry name" value="Acetyl-CoA synthetase-like"/>
    <property type="match status" value="1"/>
</dbReference>
<dbReference type="Pfam" id="PF00501">
    <property type="entry name" value="AMP-binding"/>
    <property type="match status" value="1"/>
</dbReference>
<reference evidence="5" key="1">
    <citation type="submission" date="2016-10" db="EMBL/GenBank/DDBJ databases">
        <authorList>
            <person name="Varghese N."/>
            <person name="Submissions S."/>
        </authorList>
    </citation>
    <scope>NUCLEOTIDE SEQUENCE [LARGE SCALE GENOMIC DNA]</scope>
    <source>
        <strain evidence="5">CGMCC 1.7061</strain>
    </source>
</reference>
<dbReference type="PROSITE" id="PS00455">
    <property type="entry name" value="AMP_BINDING"/>
    <property type="match status" value="1"/>
</dbReference>
<gene>
    <name evidence="4" type="ORF">SAMN04487963_0896</name>
</gene>
<dbReference type="InterPro" id="IPR045851">
    <property type="entry name" value="AMP-bd_C_sf"/>
</dbReference>
<dbReference type="Proteomes" id="UP000198519">
    <property type="component" value="Unassembled WGS sequence"/>
</dbReference>
<dbReference type="PANTHER" id="PTHR43201">
    <property type="entry name" value="ACYL-COA SYNTHETASE"/>
    <property type="match status" value="1"/>
</dbReference>
<dbReference type="PANTHER" id="PTHR43201:SF5">
    <property type="entry name" value="MEDIUM-CHAIN ACYL-COA LIGASE ACSF2, MITOCHONDRIAL"/>
    <property type="match status" value="1"/>
</dbReference>
<dbReference type="Pfam" id="PF23562">
    <property type="entry name" value="AMP-binding_C_3"/>
    <property type="match status" value="1"/>
</dbReference>
<comment type="similarity">
    <text evidence="1">Belongs to the ATP-dependent AMP-binding enzyme family.</text>
</comment>
<dbReference type="EMBL" id="FOUE01000001">
    <property type="protein sequence ID" value="SFL99160.1"/>
    <property type="molecule type" value="Genomic_DNA"/>
</dbReference>
<feature type="domain" description="AMP-dependent synthetase/ligase" evidence="3">
    <location>
        <begin position="9"/>
        <end position="322"/>
    </location>
</feature>
<dbReference type="SMART" id="SM01236">
    <property type="entry name" value="Haem_oxygenase_2"/>
    <property type="match status" value="1"/>
</dbReference>
<dbReference type="InterPro" id="IPR042099">
    <property type="entry name" value="ANL_N_sf"/>
</dbReference>
<dbReference type="InterPro" id="IPR016084">
    <property type="entry name" value="Haem_Oase-like_multi-hlx"/>
</dbReference>
<evidence type="ECO:0000259" key="3">
    <source>
        <dbReference type="Pfam" id="PF00501"/>
    </source>
</evidence>
<evidence type="ECO:0000313" key="4">
    <source>
        <dbReference type="EMBL" id="SFL99160.1"/>
    </source>
</evidence>
<dbReference type="InterPro" id="IPR000873">
    <property type="entry name" value="AMP-dep_synth/lig_dom"/>
</dbReference>